<feature type="domain" description="Response regulatory" evidence="14">
    <location>
        <begin position="599"/>
        <end position="713"/>
    </location>
</feature>
<dbReference type="GO" id="GO:0000155">
    <property type="term" value="F:phosphorelay sensor kinase activity"/>
    <property type="evidence" value="ECO:0007669"/>
    <property type="project" value="InterPro"/>
</dbReference>
<dbReference type="CDD" id="cd00082">
    <property type="entry name" value="HisKA"/>
    <property type="match status" value="1"/>
</dbReference>
<evidence type="ECO:0000256" key="11">
    <source>
        <dbReference type="PROSITE-ProRule" id="PRU00169"/>
    </source>
</evidence>
<dbReference type="InterPro" id="IPR011006">
    <property type="entry name" value="CheY-like_superfamily"/>
</dbReference>
<keyword evidence="12" id="KW-0812">Transmembrane</keyword>
<dbReference type="EMBL" id="SNXC01000013">
    <property type="protein sequence ID" value="TDO96958.1"/>
    <property type="molecule type" value="Genomic_DNA"/>
</dbReference>
<organism evidence="15 16">
    <name type="scientific">Marinomonas balearica</name>
    <dbReference type="NCBI Taxonomy" id="491947"/>
    <lineage>
        <taxon>Bacteria</taxon>
        <taxon>Pseudomonadati</taxon>
        <taxon>Pseudomonadota</taxon>
        <taxon>Gammaproteobacteria</taxon>
        <taxon>Oceanospirillales</taxon>
        <taxon>Oceanospirillaceae</taxon>
        <taxon>Marinomonas</taxon>
    </lineage>
</organism>
<dbReference type="InterPro" id="IPR036890">
    <property type="entry name" value="HATPase_C_sf"/>
</dbReference>
<evidence type="ECO:0000256" key="4">
    <source>
        <dbReference type="ARBA" id="ARBA00022679"/>
    </source>
</evidence>
<dbReference type="FunFam" id="3.30.565.10:FF:000010">
    <property type="entry name" value="Sensor histidine kinase RcsC"/>
    <property type="match status" value="1"/>
</dbReference>
<dbReference type="SUPFAM" id="SSF47384">
    <property type="entry name" value="Homodimeric domain of signal transducing histidine kinase"/>
    <property type="match status" value="1"/>
</dbReference>
<evidence type="ECO:0000313" key="15">
    <source>
        <dbReference type="EMBL" id="TDO96958.1"/>
    </source>
</evidence>
<proteinExistence type="predicted"/>
<dbReference type="PROSITE" id="PS50110">
    <property type="entry name" value="RESPONSE_REGULATORY"/>
    <property type="match status" value="1"/>
</dbReference>
<keyword evidence="4" id="KW-0808">Transferase</keyword>
<dbReference type="FunFam" id="1.10.287.130:FF:000002">
    <property type="entry name" value="Two-component osmosensing histidine kinase"/>
    <property type="match status" value="1"/>
</dbReference>
<dbReference type="RefSeq" id="WP_133504449.1">
    <property type="nucleotide sequence ID" value="NZ_SNXC01000013.1"/>
</dbReference>
<evidence type="ECO:0000256" key="1">
    <source>
        <dbReference type="ARBA" id="ARBA00000085"/>
    </source>
</evidence>
<keyword evidence="12" id="KW-0472">Membrane</keyword>
<feature type="domain" description="Histidine kinase" evidence="13">
    <location>
        <begin position="246"/>
        <end position="461"/>
    </location>
</feature>
<gene>
    <name evidence="15" type="ORF">DFP79_2730</name>
</gene>
<dbReference type="PANTHER" id="PTHR45339">
    <property type="entry name" value="HYBRID SIGNAL TRANSDUCTION HISTIDINE KINASE J"/>
    <property type="match status" value="1"/>
</dbReference>
<evidence type="ECO:0000256" key="5">
    <source>
        <dbReference type="ARBA" id="ARBA00022741"/>
    </source>
</evidence>
<feature type="transmembrane region" description="Helical" evidence="12">
    <location>
        <begin position="187"/>
        <end position="209"/>
    </location>
</feature>
<dbReference type="CDD" id="cd17546">
    <property type="entry name" value="REC_hyHK_CKI1_RcsC-like"/>
    <property type="match status" value="1"/>
</dbReference>
<dbReference type="InterPro" id="IPR036097">
    <property type="entry name" value="HisK_dim/P_sf"/>
</dbReference>
<comment type="caution">
    <text evidence="15">The sequence shown here is derived from an EMBL/GenBank/DDBJ whole genome shotgun (WGS) entry which is preliminary data.</text>
</comment>
<dbReference type="Gene3D" id="3.40.50.2300">
    <property type="match status" value="1"/>
</dbReference>
<dbReference type="SUPFAM" id="SSF55874">
    <property type="entry name" value="ATPase domain of HSP90 chaperone/DNA topoisomerase II/histidine kinase"/>
    <property type="match status" value="1"/>
</dbReference>
<keyword evidence="3 11" id="KW-0597">Phosphoprotein</keyword>
<dbReference type="CDD" id="cd16922">
    <property type="entry name" value="HATPase_EvgS-ArcB-TorS-like"/>
    <property type="match status" value="1"/>
</dbReference>
<keyword evidence="6 15" id="KW-0418">Kinase</keyword>
<dbReference type="SMART" id="SM00387">
    <property type="entry name" value="HATPase_c"/>
    <property type="match status" value="1"/>
</dbReference>
<dbReference type="InterPro" id="IPR004358">
    <property type="entry name" value="Sig_transdc_His_kin-like_C"/>
</dbReference>
<keyword evidence="5" id="KW-0547">Nucleotide-binding</keyword>
<dbReference type="SMART" id="SM00388">
    <property type="entry name" value="HisKA"/>
    <property type="match status" value="1"/>
</dbReference>
<dbReference type="SMART" id="SM00448">
    <property type="entry name" value="REC"/>
    <property type="match status" value="1"/>
</dbReference>
<protein>
    <recommendedName>
        <fullName evidence="10">Sensory/regulatory protein RpfC</fullName>
        <ecNumber evidence="2">2.7.13.3</ecNumber>
    </recommendedName>
</protein>
<name>A0A4R6M6F1_9GAMM</name>
<comment type="subunit">
    <text evidence="9">At low DSF concentrations, interacts with RpfF.</text>
</comment>
<evidence type="ECO:0000256" key="3">
    <source>
        <dbReference type="ARBA" id="ARBA00022553"/>
    </source>
</evidence>
<evidence type="ECO:0000256" key="2">
    <source>
        <dbReference type="ARBA" id="ARBA00012438"/>
    </source>
</evidence>
<dbReference type="InterPro" id="IPR003594">
    <property type="entry name" value="HATPase_dom"/>
</dbReference>
<comment type="catalytic activity">
    <reaction evidence="1">
        <text>ATP + protein L-histidine = ADP + protein N-phospho-L-histidine.</text>
        <dbReference type="EC" id="2.7.13.3"/>
    </reaction>
</comment>
<evidence type="ECO:0000256" key="8">
    <source>
        <dbReference type="ARBA" id="ARBA00023012"/>
    </source>
</evidence>
<dbReference type="InterPro" id="IPR001789">
    <property type="entry name" value="Sig_transdc_resp-reg_receiver"/>
</dbReference>
<dbReference type="Pfam" id="PF02518">
    <property type="entry name" value="HATPase_c"/>
    <property type="match status" value="1"/>
</dbReference>
<dbReference type="PRINTS" id="PR00344">
    <property type="entry name" value="BCTRLSENSOR"/>
</dbReference>
<dbReference type="Pfam" id="PF00512">
    <property type="entry name" value="HisKA"/>
    <property type="match status" value="1"/>
</dbReference>
<dbReference type="PANTHER" id="PTHR45339:SF1">
    <property type="entry name" value="HYBRID SIGNAL TRANSDUCTION HISTIDINE KINASE J"/>
    <property type="match status" value="1"/>
</dbReference>
<evidence type="ECO:0000259" key="13">
    <source>
        <dbReference type="PROSITE" id="PS50109"/>
    </source>
</evidence>
<dbReference type="PROSITE" id="PS50109">
    <property type="entry name" value="HIS_KIN"/>
    <property type="match status" value="1"/>
</dbReference>
<keyword evidence="8" id="KW-0902">Two-component regulatory system</keyword>
<keyword evidence="12" id="KW-1133">Transmembrane helix</keyword>
<sequence>MTIIATKARFFLALLAFSAVSFLGGAVYLYFETHRTGDEIATRAQEDTVWAMHQLELESHRFSAQVDLLANSNFSSEAIAQDQLSNAKGRFDILYSRVNALLGGKLKGFSLRIENFDEYLSTITMSFDRVDLLLYKEQVYEKDINQILIESKKISKYAKLISLGGLQLKANDLASDRLAEASLYRKLGVLVLLLTITMTMIIVMLLYLIRASILDNQRMVRLASDLEKTAIAAEAAAKAKSEFLATMSHEIRTPMNAIIGLTHLVLDSELHQKQRRYLNRINESADNLLRLINDILDFSKAESGKLEIVSSSYQLDDLLEYVHNVNLPAAREKKLLLMIQRDFDLEDVLYGDVTRIQQVLVNVVGNAIKFTKKGYVCLSVRKNHKGELQFCVEDSGIGIDSHVDIFDGFTQADASTTRKYGGTGLGLSISKKLLELMDGRISFKSERGSGSVFFIELPYRIASNVPQFYYVSKLRFVLLEHDKTAHAFIENSRYHTADENTSSNSVWLISASTYDQLPSSDKSLLPANASVVFCDESFTKTSLTEIPNISGVQTLITPKAIFNSVADSRERDSSEGVSNKILKNDVSGFGSITDFIGAKVLVAEDNPVNAEIVKALLVKLGINATLVDNGEEAVKSLEKHSFDIVLMDIQMPIMDGVTATRSIRAMGTTVPIIALSADVIDSDKSSVLNEGMQDYLSKPFKPRALVEVLNKWLKPQLIHRASLASSLSEPPVLENPLTEGISPEDGFLEALSGAKSHKHDAEKATRSTLESDIATVEQLRQLHTLLIQGSSDVDQLIVKILETEALLFKDELETTKAYIERYDYMQAQDIIEHILTAIGEAHE</sequence>
<dbReference type="OrthoDB" id="6724607at2"/>
<keyword evidence="7" id="KW-0067">ATP-binding</keyword>
<reference evidence="15 16" key="1">
    <citation type="submission" date="2019-03" db="EMBL/GenBank/DDBJ databases">
        <title>Genomic Encyclopedia of Type Strains, Phase III (KMG-III): the genomes of soil and plant-associated and newly described type strains.</title>
        <authorList>
            <person name="Whitman W."/>
        </authorList>
    </citation>
    <scope>NUCLEOTIDE SEQUENCE [LARGE SCALE GENOMIC DNA]</scope>
    <source>
        <strain evidence="15 16">CECT 7378</strain>
    </source>
</reference>
<feature type="modified residue" description="4-aspartylphosphate" evidence="11">
    <location>
        <position position="648"/>
    </location>
</feature>
<dbReference type="InterPro" id="IPR003661">
    <property type="entry name" value="HisK_dim/P_dom"/>
</dbReference>
<dbReference type="Gene3D" id="1.10.287.130">
    <property type="match status" value="1"/>
</dbReference>
<evidence type="ECO:0000256" key="12">
    <source>
        <dbReference type="SAM" id="Phobius"/>
    </source>
</evidence>
<dbReference type="GO" id="GO:0005524">
    <property type="term" value="F:ATP binding"/>
    <property type="evidence" value="ECO:0007669"/>
    <property type="project" value="UniProtKB-KW"/>
</dbReference>
<dbReference type="InterPro" id="IPR005467">
    <property type="entry name" value="His_kinase_dom"/>
</dbReference>
<evidence type="ECO:0000313" key="16">
    <source>
        <dbReference type="Proteomes" id="UP000294656"/>
    </source>
</evidence>
<evidence type="ECO:0000256" key="10">
    <source>
        <dbReference type="ARBA" id="ARBA00068150"/>
    </source>
</evidence>
<feature type="transmembrane region" description="Helical" evidence="12">
    <location>
        <begin position="12"/>
        <end position="31"/>
    </location>
</feature>
<dbReference type="Pfam" id="PF00072">
    <property type="entry name" value="Response_reg"/>
    <property type="match status" value="1"/>
</dbReference>
<evidence type="ECO:0000256" key="6">
    <source>
        <dbReference type="ARBA" id="ARBA00022777"/>
    </source>
</evidence>
<evidence type="ECO:0000259" key="14">
    <source>
        <dbReference type="PROSITE" id="PS50110"/>
    </source>
</evidence>
<dbReference type="Gene3D" id="3.30.565.10">
    <property type="entry name" value="Histidine kinase-like ATPase, C-terminal domain"/>
    <property type="match status" value="1"/>
</dbReference>
<dbReference type="AlphaFoldDB" id="A0A4R6M6F1"/>
<evidence type="ECO:0000256" key="9">
    <source>
        <dbReference type="ARBA" id="ARBA00064003"/>
    </source>
</evidence>
<dbReference type="Proteomes" id="UP000294656">
    <property type="component" value="Unassembled WGS sequence"/>
</dbReference>
<dbReference type="SUPFAM" id="SSF52172">
    <property type="entry name" value="CheY-like"/>
    <property type="match status" value="1"/>
</dbReference>
<dbReference type="EC" id="2.7.13.3" evidence="2"/>
<accession>A0A4R6M6F1</accession>
<evidence type="ECO:0000256" key="7">
    <source>
        <dbReference type="ARBA" id="ARBA00022840"/>
    </source>
</evidence>
<keyword evidence="16" id="KW-1185">Reference proteome</keyword>